<name>A0A3A8F3P6_9GAMM</name>
<dbReference type="InterPro" id="IPR000182">
    <property type="entry name" value="GNAT_dom"/>
</dbReference>
<keyword evidence="2" id="KW-0012">Acyltransferase</keyword>
<keyword evidence="5" id="KW-1185">Reference proteome</keyword>
<dbReference type="InterPro" id="IPR016181">
    <property type="entry name" value="Acyl_CoA_acyltransferase"/>
</dbReference>
<dbReference type="SUPFAM" id="SSF55729">
    <property type="entry name" value="Acyl-CoA N-acyltransferases (Nat)"/>
    <property type="match status" value="1"/>
</dbReference>
<dbReference type="Gene3D" id="3.40.630.30">
    <property type="match status" value="1"/>
</dbReference>
<dbReference type="EMBL" id="RAXU01000003">
    <property type="protein sequence ID" value="RKG35343.1"/>
    <property type="molecule type" value="Genomic_DNA"/>
</dbReference>
<evidence type="ECO:0000313" key="5">
    <source>
        <dbReference type="Proteomes" id="UP000269001"/>
    </source>
</evidence>
<dbReference type="AlphaFoldDB" id="A0A3A8F3P6"/>
<feature type="domain" description="N-acetyltransferase" evidence="3">
    <location>
        <begin position="1"/>
        <end position="147"/>
    </location>
</feature>
<dbReference type="RefSeq" id="WP_120369116.1">
    <property type="nucleotide sequence ID" value="NZ_RAXU01000003.1"/>
</dbReference>
<organism evidence="4 5">
    <name type="scientific">Acinetobacter guerrae</name>
    <dbReference type="NCBI Taxonomy" id="1843371"/>
    <lineage>
        <taxon>Bacteria</taxon>
        <taxon>Pseudomonadati</taxon>
        <taxon>Pseudomonadota</taxon>
        <taxon>Gammaproteobacteria</taxon>
        <taxon>Moraxellales</taxon>
        <taxon>Moraxellaceae</taxon>
        <taxon>Acinetobacter</taxon>
    </lineage>
</organism>
<dbReference type="PANTHER" id="PTHR10545:SF42">
    <property type="entry name" value="ACETYLTRANSFERASE"/>
    <property type="match status" value="1"/>
</dbReference>
<dbReference type="Proteomes" id="UP000269001">
    <property type="component" value="Unassembled WGS sequence"/>
</dbReference>
<dbReference type="GO" id="GO:0008080">
    <property type="term" value="F:N-acetyltransferase activity"/>
    <property type="evidence" value="ECO:0007669"/>
    <property type="project" value="TreeGrafter"/>
</dbReference>
<accession>A0A3A8F3P6</accession>
<reference evidence="4 5" key="1">
    <citation type="submission" date="2018-09" db="EMBL/GenBank/DDBJ databases">
        <title>The draft genome of Acinetobacter spp. strains.</title>
        <authorList>
            <person name="Qin J."/>
            <person name="Feng Y."/>
            <person name="Zong Z."/>
        </authorList>
    </citation>
    <scope>NUCLEOTIDE SEQUENCE [LARGE SCALE GENOMIC DNA]</scope>
    <source>
        <strain evidence="4 5">WCHAc060096</strain>
    </source>
</reference>
<sequence>MNIRPITPDDFNPWLELWKGYQIFYKANISDEITKTTFDRFNDANEPVYCLVVENETHELVGFVHYIFHRSTWTIENYCYLQDLFVNPKQRVSGLGRMLIEAVYGDAEKNHCSRVYWLTQENNYQARMLYDRVADQTGFIQYRKLFK</sequence>
<dbReference type="PROSITE" id="PS51186">
    <property type="entry name" value="GNAT"/>
    <property type="match status" value="1"/>
</dbReference>
<comment type="caution">
    <text evidence="4">The sequence shown here is derived from an EMBL/GenBank/DDBJ whole genome shotgun (WGS) entry which is preliminary data.</text>
</comment>
<dbReference type="InterPro" id="IPR051016">
    <property type="entry name" value="Diverse_Substrate_AcTransf"/>
</dbReference>
<dbReference type="CDD" id="cd04301">
    <property type="entry name" value="NAT_SF"/>
    <property type="match status" value="1"/>
</dbReference>
<protein>
    <submittedName>
        <fullName evidence="4">GNAT family N-acetyltransferase</fullName>
    </submittedName>
</protein>
<evidence type="ECO:0000256" key="2">
    <source>
        <dbReference type="ARBA" id="ARBA00023315"/>
    </source>
</evidence>
<proteinExistence type="predicted"/>
<keyword evidence="1 4" id="KW-0808">Transferase</keyword>
<gene>
    <name evidence="4" type="ORF">D7V21_03330</name>
</gene>
<evidence type="ECO:0000313" key="4">
    <source>
        <dbReference type="EMBL" id="RKG35343.1"/>
    </source>
</evidence>
<dbReference type="PANTHER" id="PTHR10545">
    <property type="entry name" value="DIAMINE N-ACETYLTRANSFERASE"/>
    <property type="match status" value="1"/>
</dbReference>
<evidence type="ECO:0000256" key="1">
    <source>
        <dbReference type="ARBA" id="ARBA00022679"/>
    </source>
</evidence>
<dbReference type="Pfam" id="PF00583">
    <property type="entry name" value="Acetyltransf_1"/>
    <property type="match status" value="1"/>
</dbReference>
<evidence type="ECO:0000259" key="3">
    <source>
        <dbReference type="PROSITE" id="PS51186"/>
    </source>
</evidence>